<evidence type="ECO:0000256" key="9">
    <source>
        <dbReference type="RuleBase" id="RU364070"/>
    </source>
</evidence>
<sequence>MNFSQFFIQRPIFAAVLSLLILIGGAISLFQLPISEYPEVVPPTVVVRADFPGANPKVIGETVASPLEQAIVGVEGMLYMSSQSTIDGRLTLTVTFALGTDLDNAQVQVQNRVTRTMPTLPTEVQRLGVTVDKASPDLTMVVHLTSPDQRYDMLYLSNYAALNVKDELARLDGVGDVQLFGMGNYSLRVWLDPNKVASRGLTATDVVTAIREQNRQVAAGALGAPPSDAGNSFQLSINAQGRLVSEEEFENIIIRVGDNGEITRLRDIARVELGSNQYALRSLLNNQPAVAIPVFQRPGSNAIEISDSVRERMAELKKSFPQGMDYEVVYDPTIFVRGSIEAVVHTLLEAVVLVVLVVVLFLQTWRASIIPLAAVPVSLIGTFAVMHMFGFSLNALSLFGLVLAIGIVVDDAIVVVENVERNIALGKSPVEATRQAMKEVTGPIVATALVLCAVFVPTAFISGLSGQFYQQFALTIAISTVISAINSLTLSPALAAILLKDHHAPKDGFSRLLDRLFAGWLFNPFNRMFERASNRYVGTVRRVLRGSSIAMLIYGGLLVLGYLGFSSTPTGFVPQQDKQYLVAFAQLPDAATLDRTETVIKRMSEIASKHPGVENTVAFPGLSINGFTNSPNSGIVFVTLKDFGLRKDENMSAGAIAAELNGQFGEIQEAYLAIFPPPPVQGLGTIGGFRLQIQDRGNLGYEELYTQTQNILNKARQLPELNPMSVFTSYQVNVPQVDAAIDREKAKTHGVAISDIFDTLQVYLGSLYANDFNRFGRTYQVNVQADQQFRLEPEQIGQLKVRNNRGEMVPLSTFVKVDDSAGPDRVMHYNGFLTAEINGAAAPGYSSGQAEAAIAKLLNEELPIGMTFEWTDLTYQQILAGNTAIFIFPLCVLLAFLVLAAQYESWSLPMAVILIVPIVLFTAITGVIIAGLDNNIFTQIGLIVLVGLACKNAILIVEFAKEKQEEGLDRVAAVLEACRLRLRPILMTSIAFIMAVVPLVLSSGAGAEMRHAMGVAVFSGMIGVTFFGLLLTPVFYVLIRGFVEKREARKAARLQESHA</sequence>
<dbReference type="GO" id="GO:0015562">
    <property type="term" value="F:efflux transmembrane transporter activity"/>
    <property type="evidence" value="ECO:0007669"/>
    <property type="project" value="InterPro"/>
</dbReference>
<evidence type="ECO:0000313" key="12">
    <source>
        <dbReference type="Proteomes" id="UP000199460"/>
    </source>
</evidence>
<evidence type="ECO:0000256" key="2">
    <source>
        <dbReference type="ARBA" id="ARBA00010942"/>
    </source>
</evidence>
<dbReference type="FunFam" id="3.30.2090.10:FF:000001">
    <property type="entry name" value="Efflux pump membrane transporter"/>
    <property type="match status" value="1"/>
</dbReference>
<dbReference type="FunFam" id="3.30.70.1430:FF:000001">
    <property type="entry name" value="Efflux pump membrane transporter"/>
    <property type="match status" value="1"/>
</dbReference>
<feature type="transmembrane region" description="Helical" evidence="9">
    <location>
        <begin position="472"/>
        <end position="499"/>
    </location>
</feature>
<dbReference type="SUPFAM" id="SSF82866">
    <property type="entry name" value="Multidrug efflux transporter AcrB transmembrane domain"/>
    <property type="match status" value="2"/>
</dbReference>
<dbReference type="InterPro" id="IPR027463">
    <property type="entry name" value="AcrB_DN_DC_subdom"/>
</dbReference>
<gene>
    <name evidence="11" type="ORF">SAMN05216213_110207</name>
</gene>
<feature type="transmembrane region" description="Helical" evidence="9">
    <location>
        <begin position="543"/>
        <end position="565"/>
    </location>
</feature>
<dbReference type="PRINTS" id="PR00702">
    <property type="entry name" value="ACRIFLAVINRP"/>
</dbReference>
<feature type="transmembrane region" description="Helical" evidence="9">
    <location>
        <begin position="980"/>
        <end position="1001"/>
    </location>
</feature>
<dbReference type="Gene3D" id="3.30.70.1320">
    <property type="entry name" value="Multidrug efflux transporter AcrB pore domain like"/>
    <property type="match status" value="1"/>
</dbReference>
<dbReference type="InterPro" id="IPR001036">
    <property type="entry name" value="Acrflvin-R"/>
</dbReference>
<feature type="transmembrane region" description="Helical" evidence="9">
    <location>
        <begin position="440"/>
        <end position="460"/>
    </location>
</feature>
<dbReference type="SUPFAM" id="SSF82714">
    <property type="entry name" value="Multidrug efflux transporter AcrB TolC docking domain, DN and DC subdomains"/>
    <property type="match status" value="2"/>
</dbReference>
<keyword evidence="8 9" id="KW-0472">Membrane</keyword>
<feature type="transmembrane region" description="Helical" evidence="9">
    <location>
        <begin position="1013"/>
        <end position="1039"/>
    </location>
</feature>
<dbReference type="FunFam" id="1.20.1640.10:FF:000001">
    <property type="entry name" value="Efflux pump membrane transporter"/>
    <property type="match status" value="1"/>
</dbReference>
<proteinExistence type="inferred from homology"/>
<keyword evidence="4" id="KW-1003">Cell membrane</keyword>
<feature type="transmembrane region" description="Helical" evidence="9">
    <location>
        <begin position="12"/>
        <end position="34"/>
    </location>
</feature>
<dbReference type="PANTHER" id="PTHR32063:SF11">
    <property type="entry name" value="CATION OR DRUG EFFLUX SYSTEM PROTEIN"/>
    <property type="match status" value="1"/>
</dbReference>
<dbReference type="InterPro" id="IPR000731">
    <property type="entry name" value="SSD"/>
</dbReference>
<feature type="transmembrane region" description="Helical" evidence="9">
    <location>
        <begin position="878"/>
        <end position="899"/>
    </location>
</feature>
<evidence type="ECO:0000256" key="7">
    <source>
        <dbReference type="ARBA" id="ARBA00022989"/>
    </source>
</evidence>
<accession>A0A1H0X8S4</accession>
<dbReference type="GeneID" id="300932922"/>
<dbReference type="NCBIfam" id="TIGR00915">
    <property type="entry name" value="2A0602"/>
    <property type="match status" value="1"/>
</dbReference>
<feature type="domain" description="SSD" evidence="10">
    <location>
        <begin position="368"/>
        <end position="497"/>
    </location>
</feature>
<dbReference type="GO" id="GO:0005886">
    <property type="term" value="C:plasma membrane"/>
    <property type="evidence" value="ECO:0007669"/>
    <property type="project" value="UniProtKB-SubCell"/>
</dbReference>
<evidence type="ECO:0000256" key="5">
    <source>
        <dbReference type="ARBA" id="ARBA00022519"/>
    </source>
</evidence>
<dbReference type="Gene3D" id="1.20.1640.10">
    <property type="entry name" value="Multidrug efflux transporter AcrB transmembrane domain"/>
    <property type="match status" value="2"/>
</dbReference>
<dbReference type="Gene3D" id="3.30.70.1440">
    <property type="entry name" value="Multidrug efflux transporter AcrB pore domain"/>
    <property type="match status" value="1"/>
</dbReference>
<evidence type="ECO:0000313" key="11">
    <source>
        <dbReference type="EMBL" id="SDP99351.1"/>
    </source>
</evidence>
<dbReference type="Gene3D" id="3.30.2090.10">
    <property type="entry name" value="Multidrug efflux transporter AcrB TolC docking domain, DN and DC subdomains"/>
    <property type="match status" value="2"/>
</dbReference>
<dbReference type="PROSITE" id="PS50156">
    <property type="entry name" value="SSD"/>
    <property type="match status" value="1"/>
</dbReference>
<dbReference type="NCBIfam" id="NF000282">
    <property type="entry name" value="RND_permease_1"/>
    <property type="match status" value="1"/>
</dbReference>
<dbReference type="Gene3D" id="3.30.70.1430">
    <property type="entry name" value="Multidrug efflux transporter AcrB pore domain"/>
    <property type="match status" value="2"/>
</dbReference>
<dbReference type="PANTHER" id="PTHR32063">
    <property type="match status" value="1"/>
</dbReference>
<dbReference type="FunFam" id="3.30.2090.10:FF:000007">
    <property type="entry name" value="Efflux pump membrane transporter"/>
    <property type="match status" value="1"/>
</dbReference>
<name>A0A1H0X8S4_9GAMM</name>
<keyword evidence="6 9" id="KW-0812">Transmembrane</keyword>
<evidence type="ECO:0000259" key="10">
    <source>
        <dbReference type="PROSITE" id="PS50156"/>
    </source>
</evidence>
<feature type="transmembrane region" description="Helical" evidence="9">
    <location>
        <begin position="936"/>
        <end position="959"/>
    </location>
</feature>
<dbReference type="RefSeq" id="WP_090432496.1">
    <property type="nucleotide sequence ID" value="NZ_FNJJ01000010.1"/>
</dbReference>
<keyword evidence="3 9" id="KW-0813">Transport</keyword>
<evidence type="ECO:0000256" key="3">
    <source>
        <dbReference type="ARBA" id="ARBA00022448"/>
    </source>
</evidence>
<reference evidence="12" key="1">
    <citation type="submission" date="2016-10" db="EMBL/GenBank/DDBJ databases">
        <authorList>
            <person name="Varghese N."/>
            <person name="Submissions S."/>
        </authorList>
    </citation>
    <scope>NUCLEOTIDE SEQUENCE [LARGE SCALE GENOMIC DNA]</scope>
    <source>
        <strain evidence="12">JCM 18416</strain>
    </source>
</reference>
<feature type="transmembrane region" description="Helical" evidence="9">
    <location>
        <begin position="911"/>
        <end position="930"/>
    </location>
</feature>
<feature type="transmembrane region" description="Helical" evidence="9">
    <location>
        <begin position="342"/>
        <end position="362"/>
    </location>
</feature>
<evidence type="ECO:0000256" key="8">
    <source>
        <dbReference type="ARBA" id="ARBA00023136"/>
    </source>
</evidence>
<keyword evidence="5 9" id="KW-0997">Cell inner membrane</keyword>
<feature type="transmembrane region" description="Helical" evidence="9">
    <location>
        <begin position="395"/>
        <end position="419"/>
    </location>
</feature>
<dbReference type="EMBL" id="FNJJ01000010">
    <property type="protein sequence ID" value="SDP99351.1"/>
    <property type="molecule type" value="Genomic_DNA"/>
</dbReference>
<dbReference type="InterPro" id="IPR004764">
    <property type="entry name" value="MdtF-like"/>
</dbReference>
<dbReference type="Pfam" id="PF00873">
    <property type="entry name" value="ACR_tran"/>
    <property type="match status" value="1"/>
</dbReference>
<protein>
    <recommendedName>
        <fullName evidence="9">Efflux pump membrane transporter</fullName>
    </recommendedName>
</protein>
<feature type="transmembrane region" description="Helical" evidence="9">
    <location>
        <begin position="369"/>
        <end position="389"/>
    </location>
</feature>
<evidence type="ECO:0000256" key="6">
    <source>
        <dbReference type="ARBA" id="ARBA00022692"/>
    </source>
</evidence>
<dbReference type="GO" id="GO:0009636">
    <property type="term" value="P:response to toxic substance"/>
    <property type="evidence" value="ECO:0007669"/>
    <property type="project" value="UniProtKB-ARBA"/>
</dbReference>
<dbReference type="GO" id="GO:0042910">
    <property type="term" value="F:xenobiotic transmembrane transporter activity"/>
    <property type="evidence" value="ECO:0007669"/>
    <property type="project" value="TreeGrafter"/>
</dbReference>
<dbReference type="OrthoDB" id="9757904at2"/>
<dbReference type="SUPFAM" id="SSF82693">
    <property type="entry name" value="Multidrug efflux transporter AcrB pore domain, PN1, PN2, PC1 and PC2 subdomains"/>
    <property type="match status" value="4"/>
</dbReference>
<evidence type="ECO:0000256" key="1">
    <source>
        <dbReference type="ARBA" id="ARBA00004429"/>
    </source>
</evidence>
<dbReference type="AlphaFoldDB" id="A0A1H0X8S4"/>
<organism evidence="11 12">
    <name type="scientific">Ectopseudomonas guguanensis</name>
    <dbReference type="NCBI Taxonomy" id="1198456"/>
    <lineage>
        <taxon>Bacteria</taxon>
        <taxon>Pseudomonadati</taxon>
        <taxon>Pseudomonadota</taxon>
        <taxon>Gammaproteobacteria</taxon>
        <taxon>Pseudomonadales</taxon>
        <taxon>Pseudomonadaceae</taxon>
        <taxon>Ectopseudomonas</taxon>
    </lineage>
</organism>
<dbReference type="Proteomes" id="UP000199460">
    <property type="component" value="Unassembled WGS sequence"/>
</dbReference>
<comment type="subcellular location">
    <subcellularLocation>
        <location evidence="1 9">Cell inner membrane</location>
        <topology evidence="1 9">Multi-pass membrane protein</topology>
    </subcellularLocation>
</comment>
<keyword evidence="12" id="KW-1185">Reference proteome</keyword>
<comment type="similarity">
    <text evidence="2 9">Belongs to the resistance-nodulation-cell division (RND) (TC 2.A.6) family.</text>
</comment>
<evidence type="ECO:0000256" key="4">
    <source>
        <dbReference type="ARBA" id="ARBA00022475"/>
    </source>
</evidence>
<keyword evidence="7 9" id="KW-1133">Transmembrane helix</keyword>